<keyword evidence="2" id="KW-1185">Reference proteome</keyword>
<dbReference type="Proteomes" id="UP001056120">
    <property type="component" value="Linkage Group LG04"/>
</dbReference>
<sequence>MAVSVVYDEYIHRKGICLDHLARTQSSFGRGPSSSVGQAAKRRRGPILQPRGEPDEPRPTRRPARVIRYAAPEDRPTADTQLIPLDARILSRHTLLRFELATEESVRSEKFVEMEPLQHRSISWELIEQLGQRARIKELLGARWMAVLAWGFVQYKELTVEFH</sequence>
<organism evidence="1 2">
    <name type="scientific">Smallanthus sonchifolius</name>
    <dbReference type="NCBI Taxonomy" id="185202"/>
    <lineage>
        <taxon>Eukaryota</taxon>
        <taxon>Viridiplantae</taxon>
        <taxon>Streptophyta</taxon>
        <taxon>Embryophyta</taxon>
        <taxon>Tracheophyta</taxon>
        <taxon>Spermatophyta</taxon>
        <taxon>Magnoliopsida</taxon>
        <taxon>eudicotyledons</taxon>
        <taxon>Gunneridae</taxon>
        <taxon>Pentapetalae</taxon>
        <taxon>asterids</taxon>
        <taxon>campanulids</taxon>
        <taxon>Asterales</taxon>
        <taxon>Asteraceae</taxon>
        <taxon>Asteroideae</taxon>
        <taxon>Heliantheae alliance</taxon>
        <taxon>Millerieae</taxon>
        <taxon>Smallanthus</taxon>
    </lineage>
</organism>
<proteinExistence type="predicted"/>
<evidence type="ECO:0000313" key="2">
    <source>
        <dbReference type="Proteomes" id="UP001056120"/>
    </source>
</evidence>
<gene>
    <name evidence="1" type="ORF">L1987_13778</name>
</gene>
<comment type="caution">
    <text evidence="1">The sequence shown here is derived from an EMBL/GenBank/DDBJ whole genome shotgun (WGS) entry which is preliminary data.</text>
</comment>
<evidence type="ECO:0000313" key="1">
    <source>
        <dbReference type="EMBL" id="KAI3819925.1"/>
    </source>
</evidence>
<dbReference type="EMBL" id="CM042021">
    <property type="protein sequence ID" value="KAI3819925.1"/>
    <property type="molecule type" value="Genomic_DNA"/>
</dbReference>
<protein>
    <submittedName>
        <fullName evidence="1">Uncharacterized protein</fullName>
    </submittedName>
</protein>
<name>A0ACB9JJJ6_9ASTR</name>
<reference evidence="2" key="1">
    <citation type="journal article" date="2022" name="Mol. Ecol. Resour.">
        <title>The genomes of chicory, endive, great burdock and yacon provide insights into Asteraceae palaeo-polyploidization history and plant inulin production.</title>
        <authorList>
            <person name="Fan W."/>
            <person name="Wang S."/>
            <person name="Wang H."/>
            <person name="Wang A."/>
            <person name="Jiang F."/>
            <person name="Liu H."/>
            <person name="Zhao H."/>
            <person name="Xu D."/>
            <person name="Zhang Y."/>
        </authorList>
    </citation>
    <scope>NUCLEOTIDE SEQUENCE [LARGE SCALE GENOMIC DNA]</scope>
    <source>
        <strain evidence="2">cv. Yunnan</strain>
    </source>
</reference>
<accession>A0ACB9JJJ6</accession>
<reference evidence="1 2" key="2">
    <citation type="journal article" date="2022" name="Mol. Ecol. Resour.">
        <title>The genomes of chicory, endive, great burdock and yacon provide insights into Asteraceae paleo-polyploidization history and plant inulin production.</title>
        <authorList>
            <person name="Fan W."/>
            <person name="Wang S."/>
            <person name="Wang H."/>
            <person name="Wang A."/>
            <person name="Jiang F."/>
            <person name="Liu H."/>
            <person name="Zhao H."/>
            <person name="Xu D."/>
            <person name="Zhang Y."/>
        </authorList>
    </citation>
    <scope>NUCLEOTIDE SEQUENCE [LARGE SCALE GENOMIC DNA]</scope>
    <source>
        <strain evidence="2">cv. Yunnan</strain>
        <tissue evidence="1">Leaves</tissue>
    </source>
</reference>